<protein>
    <submittedName>
        <fullName evidence="2">Uncharacterized protein</fullName>
    </submittedName>
</protein>
<dbReference type="OrthoDB" id="9868888at2"/>
<gene>
    <name evidence="2" type="ORF">SAMN02745216_01696</name>
</gene>
<keyword evidence="3" id="KW-1185">Reference proteome</keyword>
<reference evidence="3" key="1">
    <citation type="submission" date="2016-11" db="EMBL/GenBank/DDBJ databases">
        <authorList>
            <person name="Varghese N."/>
            <person name="Submissions S."/>
        </authorList>
    </citation>
    <scope>NUCLEOTIDE SEQUENCE [LARGE SCALE GENOMIC DNA]</scope>
    <source>
        <strain evidence="3">DSM 16219</strain>
    </source>
</reference>
<keyword evidence="1" id="KW-0472">Membrane</keyword>
<dbReference type="AlphaFoldDB" id="A0A1M6JKI1"/>
<evidence type="ECO:0000313" key="3">
    <source>
        <dbReference type="Proteomes" id="UP000183994"/>
    </source>
</evidence>
<feature type="transmembrane region" description="Helical" evidence="1">
    <location>
        <begin position="38"/>
        <end position="56"/>
    </location>
</feature>
<evidence type="ECO:0000256" key="1">
    <source>
        <dbReference type="SAM" id="Phobius"/>
    </source>
</evidence>
<organism evidence="2 3">
    <name type="scientific">Desulfatibacillum alkenivorans DSM 16219</name>
    <dbReference type="NCBI Taxonomy" id="1121393"/>
    <lineage>
        <taxon>Bacteria</taxon>
        <taxon>Pseudomonadati</taxon>
        <taxon>Thermodesulfobacteriota</taxon>
        <taxon>Desulfobacteria</taxon>
        <taxon>Desulfobacterales</taxon>
        <taxon>Desulfatibacillaceae</taxon>
        <taxon>Desulfatibacillum</taxon>
    </lineage>
</organism>
<proteinExistence type="predicted"/>
<evidence type="ECO:0000313" key="2">
    <source>
        <dbReference type="EMBL" id="SHJ47208.1"/>
    </source>
</evidence>
<keyword evidence="1" id="KW-1133">Transmembrane helix</keyword>
<sequence>MRRILKHKGAGVLLFILAFLAICWPFMAHSLYQVVEERYVHLFIAWAVIIVLLFFLSKTAVQDDDNPEG</sequence>
<keyword evidence="1" id="KW-0812">Transmembrane</keyword>
<name>A0A1M6JKI1_9BACT</name>
<dbReference type="EMBL" id="FQZU01000008">
    <property type="protein sequence ID" value="SHJ47208.1"/>
    <property type="molecule type" value="Genomic_DNA"/>
</dbReference>
<feature type="transmembrane region" description="Helical" evidence="1">
    <location>
        <begin position="12"/>
        <end position="32"/>
    </location>
</feature>
<accession>A0A1M6JKI1</accession>
<dbReference type="Proteomes" id="UP000183994">
    <property type="component" value="Unassembled WGS sequence"/>
</dbReference>
<dbReference type="RefSeq" id="WP_073474921.1">
    <property type="nucleotide sequence ID" value="NZ_FQZU01000008.1"/>
</dbReference>